<dbReference type="InterPro" id="IPR044752">
    <property type="entry name" value="PIN-like_EXO1"/>
</dbReference>
<dbReference type="FunFam" id="1.10.150.20:FF:000011">
    <property type="entry name" value="exonuclease 1"/>
    <property type="match status" value="1"/>
</dbReference>
<evidence type="ECO:0000259" key="17">
    <source>
        <dbReference type="SMART" id="SM00484"/>
    </source>
</evidence>
<dbReference type="Proteomes" id="UP001459277">
    <property type="component" value="Unassembled WGS sequence"/>
</dbReference>
<dbReference type="GO" id="GO:0046872">
    <property type="term" value="F:metal ion binding"/>
    <property type="evidence" value="ECO:0007669"/>
    <property type="project" value="UniProtKB-KW"/>
</dbReference>
<evidence type="ECO:0000256" key="12">
    <source>
        <dbReference type="ARBA" id="ARBA00022881"/>
    </source>
</evidence>
<evidence type="ECO:0000256" key="11">
    <source>
        <dbReference type="ARBA" id="ARBA00022842"/>
    </source>
</evidence>
<dbReference type="Pfam" id="PF00752">
    <property type="entry name" value="XPG_N"/>
    <property type="match status" value="1"/>
</dbReference>
<keyword evidence="10" id="KW-0269">Exonuclease</keyword>
<keyword evidence="7" id="KW-0227">DNA damage</keyword>
<keyword evidence="5" id="KW-0540">Nuclease</keyword>
<evidence type="ECO:0000256" key="4">
    <source>
        <dbReference type="ARBA" id="ARBA00020324"/>
    </source>
</evidence>
<keyword evidence="11" id="KW-0460">Magnesium</keyword>
<dbReference type="InterPro" id="IPR029060">
    <property type="entry name" value="PIN-like_dom_sf"/>
</dbReference>
<dbReference type="GO" id="GO:0003677">
    <property type="term" value="F:DNA binding"/>
    <property type="evidence" value="ECO:0007669"/>
    <property type="project" value="UniProtKB-KW"/>
</dbReference>
<keyword evidence="14" id="KW-0234">DNA repair</keyword>
<keyword evidence="20" id="KW-1185">Reference proteome</keyword>
<dbReference type="Pfam" id="PF00867">
    <property type="entry name" value="XPG_I"/>
    <property type="match status" value="1"/>
</dbReference>
<dbReference type="InterPro" id="IPR008918">
    <property type="entry name" value="HhH2"/>
</dbReference>
<gene>
    <name evidence="19" type="ORF">SO802_006612</name>
</gene>
<dbReference type="GO" id="GO:0017108">
    <property type="term" value="F:5'-flap endonuclease activity"/>
    <property type="evidence" value="ECO:0007669"/>
    <property type="project" value="TreeGrafter"/>
</dbReference>
<dbReference type="SUPFAM" id="SSF47807">
    <property type="entry name" value="5' to 3' exonuclease, C-terminal subdomain"/>
    <property type="match status" value="1"/>
</dbReference>
<dbReference type="PROSITE" id="PS00841">
    <property type="entry name" value="XPG_1"/>
    <property type="match status" value="1"/>
</dbReference>
<dbReference type="Gene3D" id="3.40.50.1010">
    <property type="entry name" value="5'-nuclease"/>
    <property type="match status" value="1"/>
</dbReference>
<evidence type="ECO:0000256" key="5">
    <source>
        <dbReference type="ARBA" id="ARBA00022722"/>
    </source>
</evidence>
<accession>A0AAW2DN19</accession>
<comment type="similarity">
    <text evidence="3">Belongs to the XPG/RAD2 endonuclease family. EXO1 subfamily.</text>
</comment>
<evidence type="ECO:0000256" key="13">
    <source>
        <dbReference type="ARBA" id="ARBA00023125"/>
    </source>
</evidence>
<dbReference type="PANTHER" id="PTHR11081">
    <property type="entry name" value="FLAP ENDONUCLEASE FAMILY MEMBER"/>
    <property type="match status" value="1"/>
</dbReference>
<dbReference type="PANTHER" id="PTHR11081:SF65">
    <property type="entry name" value="DNA DAMAGE-INDUCIBLE PROTEIN DIN7-RELATED"/>
    <property type="match status" value="1"/>
</dbReference>
<feature type="domain" description="XPG-I" evidence="17">
    <location>
        <begin position="138"/>
        <end position="208"/>
    </location>
</feature>
<dbReference type="GO" id="GO:0006281">
    <property type="term" value="P:DNA repair"/>
    <property type="evidence" value="ECO:0007669"/>
    <property type="project" value="UniProtKB-KW"/>
</dbReference>
<evidence type="ECO:0000259" key="18">
    <source>
        <dbReference type="SMART" id="SM00485"/>
    </source>
</evidence>
<evidence type="ECO:0000256" key="14">
    <source>
        <dbReference type="ARBA" id="ARBA00023204"/>
    </source>
</evidence>
<dbReference type="InterPro" id="IPR006086">
    <property type="entry name" value="XPG-I_dom"/>
</dbReference>
<dbReference type="InterPro" id="IPR006085">
    <property type="entry name" value="XPG_DNA_repair_N"/>
</dbReference>
<evidence type="ECO:0000256" key="2">
    <source>
        <dbReference type="ARBA" id="ARBA00004123"/>
    </source>
</evidence>
<evidence type="ECO:0000256" key="15">
    <source>
        <dbReference type="ARBA" id="ARBA00023242"/>
    </source>
</evidence>
<dbReference type="InterPro" id="IPR019557">
    <property type="entry name" value="AminoTfrase-like_pln_mobile"/>
</dbReference>
<dbReference type="GO" id="GO:0035312">
    <property type="term" value="F:5'-3' DNA exonuclease activity"/>
    <property type="evidence" value="ECO:0007669"/>
    <property type="project" value="InterPro"/>
</dbReference>
<dbReference type="InterPro" id="IPR006084">
    <property type="entry name" value="XPG/Rad2"/>
</dbReference>
<evidence type="ECO:0000313" key="19">
    <source>
        <dbReference type="EMBL" id="KAL0011504.1"/>
    </source>
</evidence>
<keyword evidence="15" id="KW-0539">Nucleus</keyword>
<evidence type="ECO:0000313" key="20">
    <source>
        <dbReference type="Proteomes" id="UP001459277"/>
    </source>
</evidence>
<evidence type="ECO:0000256" key="10">
    <source>
        <dbReference type="ARBA" id="ARBA00022839"/>
    </source>
</evidence>
<comment type="function">
    <text evidence="16">Putative 5'-&gt;3' double-stranded DNA exonuclease which may also contain a cryptic 3'-&gt;5' double-stranded DNA exonuclease activity. May be involved in DNA mismatch repair (MMR).</text>
</comment>
<dbReference type="InterPro" id="IPR037315">
    <property type="entry name" value="EXO1_H3TH"/>
</dbReference>
<dbReference type="CDD" id="cd09857">
    <property type="entry name" value="PIN_EXO1"/>
    <property type="match status" value="1"/>
</dbReference>
<dbReference type="AlphaFoldDB" id="A0AAW2DN19"/>
<dbReference type="SMART" id="SM00279">
    <property type="entry name" value="HhH2"/>
    <property type="match status" value="1"/>
</dbReference>
<evidence type="ECO:0000256" key="9">
    <source>
        <dbReference type="ARBA" id="ARBA00022801"/>
    </source>
</evidence>
<comment type="subcellular location">
    <subcellularLocation>
        <location evidence="2">Nucleus</location>
    </subcellularLocation>
</comment>
<keyword evidence="9" id="KW-0378">Hydrolase</keyword>
<dbReference type="SMART" id="SM00484">
    <property type="entry name" value="XPGI"/>
    <property type="match status" value="1"/>
</dbReference>
<evidence type="ECO:0000256" key="6">
    <source>
        <dbReference type="ARBA" id="ARBA00022723"/>
    </source>
</evidence>
<feature type="domain" description="XPG N-terminal" evidence="18">
    <location>
        <begin position="1"/>
        <end position="99"/>
    </location>
</feature>
<dbReference type="SMART" id="SM00485">
    <property type="entry name" value="XPGN"/>
    <property type="match status" value="1"/>
</dbReference>
<dbReference type="Pfam" id="PF10536">
    <property type="entry name" value="PMD"/>
    <property type="match status" value="2"/>
</dbReference>
<dbReference type="SUPFAM" id="SSF88723">
    <property type="entry name" value="PIN domain-like"/>
    <property type="match status" value="1"/>
</dbReference>
<comment type="caution">
    <text evidence="19">The sequence shown here is derived from an EMBL/GenBank/DDBJ whole genome shotgun (WGS) entry which is preliminary data.</text>
</comment>
<sequence length="1048" mass="118124">MGIQGLLPLLKSIMVPTHIKELEGCCVAVDTYSWLHKGALSCSRDLCKGLPTTRHIEYCMHRVNLLRHNGVKPILVFDGGLLPMKGEQENKRGRVRKENLSRAIEHESEGNSAAAYECYQKAVDISPLIACELIQVLKQENVSYVVAPYEADAQMTFLAVSKQVEAVITEDSDLIPFGCPRIIFKMDKFGQGVEFRHSMLQQNKEISFAGFTKQMFLEMCILSGCDYLQSLPGMGLKRAYALIKKFKSYDKVIKHLRYSTVSIPPSYEESFRKAILTFQHQRVYDPINEDIVHLSDISDNIGDDLDFLGPYPLLTTLLVNLVKNVSSDLVLDRTPQLKQFNPDSLRKKIELPVQKNLLTKYFCFASLEAKRKFRAPRISPNHPIPEDDSSLSPKEYINVEAAECKTNFLPASLLESKSMGTVPLANNPVEENLAYEIPEFPAGERSPEHTLVQQPQYAIHKPCTAMHKERECKTIPHPAEGKTRTETGNVVGRSSYFLLKSENQKVLTNNQEKVNANGFSNVYENTVPHPAEGKTRTETGKVVVKSSYFLHKSENQKDPNNNQEKVKANGISNVYENTIPENDSFRDNHLKDTVLKRKISPNDCVEKENVQSKLKHVDSALPDTGYCASNFNRTSIETEATEEKFGSNISHLSHYSEISEKSMEKFVSVITSFRCSSSGSRASGLRAPLKDVQNSCTTRFPPRDRGLQHYHINVATFQLRPRSSGKCCDLSTSSLVLGHPQGPSIRDVLTRQDVHRSSLLWDAPLADEKVPGVLTCRRREKGLFEGGLDSRIAAYITDVGLDGLLRVPNIGVDHALITVLVERWRPETHSFHLPHGEMTITLQDMEVIMGVPVVSLPVVGFTCMNKWADLCAELLGHRPPDREAGGNKNTAVMEGPRVKAKWLKERFRNPLPADATELWPWVRFPHICLVMRHPHQALPPGPLAIRWKWAKITIEHPTHVLCAYLMSLASLRPNQESYLNDLGSLPAYCTAGQHIWRSIVPVIHFWVVEGHHPERVLRQFRMKQGIPEDVDTSIELHKITLQGKQDKN</sequence>
<proteinExistence type="inferred from homology"/>
<protein>
    <recommendedName>
        <fullName evidence="4">Exonuclease 1</fullName>
    </recommendedName>
</protein>
<comment type="cofactor">
    <cofactor evidence="1">
        <name>Mg(2+)</name>
        <dbReference type="ChEBI" id="CHEBI:18420"/>
    </cofactor>
</comment>
<evidence type="ECO:0000256" key="7">
    <source>
        <dbReference type="ARBA" id="ARBA00022763"/>
    </source>
</evidence>
<keyword evidence="8" id="KW-0228">DNA excision</keyword>
<dbReference type="InterPro" id="IPR036279">
    <property type="entry name" value="5-3_exonuclease_C_sf"/>
</dbReference>
<dbReference type="GO" id="GO:0005634">
    <property type="term" value="C:nucleus"/>
    <property type="evidence" value="ECO:0007669"/>
    <property type="project" value="UniProtKB-SubCell"/>
</dbReference>
<dbReference type="FunFam" id="3.40.50.1010:FF:000002">
    <property type="entry name" value="Exonuclease 1, putative"/>
    <property type="match status" value="1"/>
</dbReference>
<evidence type="ECO:0000256" key="16">
    <source>
        <dbReference type="ARBA" id="ARBA00060210"/>
    </source>
</evidence>
<dbReference type="Gene3D" id="1.10.150.20">
    <property type="entry name" value="5' to 3' exonuclease, C-terminal subdomain"/>
    <property type="match status" value="1"/>
</dbReference>
<reference evidence="19 20" key="1">
    <citation type="submission" date="2024-01" db="EMBL/GenBank/DDBJ databases">
        <title>A telomere-to-telomere, gap-free genome of sweet tea (Lithocarpus litseifolius).</title>
        <authorList>
            <person name="Zhou J."/>
        </authorList>
    </citation>
    <scope>NUCLEOTIDE SEQUENCE [LARGE SCALE GENOMIC DNA]</scope>
    <source>
        <strain evidence="19">Zhou-2022a</strain>
        <tissue evidence="19">Leaf</tissue>
    </source>
</reference>
<keyword evidence="6" id="KW-0479">Metal-binding</keyword>
<evidence type="ECO:0000256" key="8">
    <source>
        <dbReference type="ARBA" id="ARBA00022769"/>
    </source>
</evidence>
<keyword evidence="13" id="KW-0238">DNA-binding</keyword>
<name>A0AAW2DN19_9ROSI</name>
<evidence type="ECO:0000256" key="3">
    <source>
        <dbReference type="ARBA" id="ARBA00010563"/>
    </source>
</evidence>
<dbReference type="CDD" id="cd09908">
    <property type="entry name" value="H3TH_EXO1"/>
    <property type="match status" value="1"/>
</dbReference>
<dbReference type="EMBL" id="JAZDWU010000002">
    <property type="protein sequence ID" value="KAL0011504.1"/>
    <property type="molecule type" value="Genomic_DNA"/>
</dbReference>
<dbReference type="InterPro" id="IPR019974">
    <property type="entry name" value="XPG_CS"/>
</dbReference>
<keyword evidence="12" id="KW-0267">Excision nuclease</keyword>
<evidence type="ECO:0000256" key="1">
    <source>
        <dbReference type="ARBA" id="ARBA00001946"/>
    </source>
</evidence>
<organism evidence="19 20">
    <name type="scientific">Lithocarpus litseifolius</name>
    <dbReference type="NCBI Taxonomy" id="425828"/>
    <lineage>
        <taxon>Eukaryota</taxon>
        <taxon>Viridiplantae</taxon>
        <taxon>Streptophyta</taxon>
        <taxon>Embryophyta</taxon>
        <taxon>Tracheophyta</taxon>
        <taxon>Spermatophyta</taxon>
        <taxon>Magnoliopsida</taxon>
        <taxon>eudicotyledons</taxon>
        <taxon>Gunneridae</taxon>
        <taxon>Pentapetalae</taxon>
        <taxon>rosids</taxon>
        <taxon>fabids</taxon>
        <taxon>Fagales</taxon>
        <taxon>Fagaceae</taxon>
        <taxon>Lithocarpus</taxon>
    </lineage>
</organism>
<dbReference type="PRINTS" id="PR00853">
    <property type="entry name" value="XPGRADSUPER"/>
</dbReference>